<comment type="caution">
    <text evidence="4">The sequence shown here is derived from an EMBL/GenBank/DDBJ whole genome shotgun (WGS) entry which is preliminary data.</text>
</comment>
<feature type="coiled-coil region" evidence="1">
    <location>
        <begin position="156"/>
        <end position="183"/>
    </location>
</feature>
<gene>
    <name evidence="4" type="ORF">CTAYLR_010376</name>
</gene>
<feature type="domain" description="R3H" evidence="3">
    <location>
        <begin position="242"/>
        <end position="306"/>
    </location>
</feature>
<accession>A0AAD7UJS4</accession>
<dbReference type="AlphaFoldDB" id="A0AAD7UJS4"/>
<feature type="compositionally biased region" description="Acidic residues" evidence="2">
    <location>
        <begin position="359"/>
        <end position="380"/>
    </location>
</feature>
<dbReference type="InterPro" id="IPR001374">
    <property type="entry name" value="R3H_dom"/>
</dbReference>
<dbReference type="SUPFAM" id="SSF82708">
    <property type="entry name" value="R3H domain"/>
    <property type="match status" value="1"/>
</dbReference>
<evidence type="ECO:0000256" key="2">
    <source>
        <dbReference type="SAM" id="MobiDB-lite"/>
    </source>
</evidence>
<evidence type="ECO:0000259" key="3">
    <source>
        <dbReference type="PROSITE" id="PS51061"/>
    </source>
</evidence>
<feature type="compositionally biased region" description="Basic and acidic residues" evidence="2">
    <location>
        <begin position="381"/>
        <end position="392"/>
    </location>
</feature>
<dbReference type="InterPro" id="IPR036867">
    <property type="entry name" value="R3H_dom_sf"/>
</dbReference>
<sequence>MRWWRKLDDVDPITLEPISQLRCAPFKLGSHYFDGKALAAYVVASGSFVNPLTREALSRENCEALDAHIERAGLRLFVARHAAASHDATSRDATASAAAMSILESLFTSARSPSLREGLVAVYDSREDETPVARSDEMLFPALGNAPPPARVDWRSSIEETKRRDLERRLRRAEDARDAALAARVARRAATAAILGYVPPMPRLALVDEIVAAGAGARQRELRAEADAAWPDDLLQWATRDSKKVGVIEKLLHDLANDPRPASSRALPSQRKTGRRLAHAFAEAYGFETQSFDRSPERHVRVYKKPTIALRTPEICLTDAAKIVAAKVTAAGRRRREPRRPPIKDEPLVFQPGVVVPENDADQTPDDAVEQDAPEAVADDDALREAIRRSLEDCGGGLPKQSSRRARSKQNQSGDARWCVVGPKTGSKKGRGGSWVK</sequence>
<evidence type="ECO:0000313" key="5">
    <source>
        <dbReference type="Proteomes" id="UP001230188"/>
    </source>
</evidence>
<dbReference type="PROSITE" id="PS51061">
    <property type="entry name" value="R3H"/>
    <property type="match status" value="1"/>
</dbReference>
<proteinExistence type="predicted"/>
<protein>
    <recommendedName>
        <fullName evidence="3">R3H domain-containing protein</fullName>
    </recommendedName>
</protein>
<keyword evidence="5" id="KW-1185">Reference proteome</keyword>
<dbReference type="Gene3D" id="3.30.1370.50">
    <property type="entry name" value="R3H-like domain"/>
    <property type="match status" value="1"/>
</dbReference>
<dbReference type="Proteomes" id="UP001230188">
    <property type="component" value="Unassembled WGS sequence"/>
</dbReference>
<reference evidence="4" key="1">
    <citation type="submission" date="2023-01" db="EMBL/GenBank/DDBJ databases">
        <title>Metagenome sequencing of chrysophaentin producing Chrysophaeum taylorii.</title>
        <authorList>
            <person name="Davison J."/>
            <person name="Bewley C."/>
        </authorList>
    </citation>
    <scope>NUCLEOTIDE SEQUENCE</scope>
    <source>
        <strain evidence="4">NIES-1699</strain>
    </source>
</reference>
<dbReference type="EMBL" id="JAQMWT010000280">
    <property type="protein sequence ID" value="KAJ8606327.1"/>
    <property type="molecule type" value="Genomic_DNA"/>
</dbReference>
<dbReference type="GO" id="GO:0003676">
    <property type="term" value="F:nucleic acid binding"/>
    <property type="evidence" value="ECO:0007669"/>
    <property type="project" value="UniProtKB-UniRule"/>
</dbReference>
<keyword evidence="1" id="KW-0175">Coiled coil</keyword>
<organism evidence="4 5">
    <name type="scientific">Chrysophaeum taylorii</name>
    <dbReference type="NCBI Taxonomy" id="2483200"/>
    <lineage>
        <taxon>Eukaryota</taxon>
        <taxon>Sar</taxon>
        <taxon>Stramenopiles</taxon>
        <taxon>Ochrophyta</taxon>
        <taxon>Pelagophyceae</taxon>
        <taxon>Pelagomonadales</taxon>
        <taxon>Pelagomonadaceae</taxon>
        <taxon>Chrysophaeum</taxon>
    </lineage>
</organism>
<dbReference type="Pfam" id="PF01424">
    <property type="entry name" value="R3H"/>
    <property type="match status" value="1"/>
</dbReference>
<feature type="region of interest" description="Disordered" evidence="2">
    <location>
        <begin position="331"/>
        <end position="437"/>
    </location>
</feature>
<evidence type="ECO:0000256" key="1">
    <source>
        <dbReference type="SAM" id="Coils"/>
    </source>
</evidence>
<name>A0AAD7UJS4_9STRA</name>
<evidence type="ECO:0000313" key="4">
    <source>
        <dbReference type="EMBL" id="KAJ8606327.1"/>
    </source>
</evidence>